<keyword evidence="7 9" id="KW-0811">Translocation</keyword>
<evidence type="ECO:0000313" key="13">
    <source>
        <dbReference type="EMBL" id="SHK42523.1"/>
    </source>
</evidence>
<comment type="similarity">
    <text evidence="9">Belongs to the SecD/SecF family. SecD subfamily.</text>
</comment>
<dbReference type="OrthoDB" id="9805019at2"/>
<evidence type="ECO:0000259" key="10">
    <source>
        <dbReference type="Pfam" id="PF02355"/>
    </source>
</evidence>
<feature type="transmembrane region" description="Helical" evidence="9">
    <location>
        <begin position="455"/>
        <end position="474"/>
    </location>
</feature>
<evidence type="ECO:0000256" key="9">
    <source>
        <dbReference type="HAMAP-Rule" id="MF_01463"/>
    </source>
</evidence>
<feature type="domain" description="Protein export membrane protein SecD/SecF C-terminal" evidence="10">
    <location>
        <begin position="436"/>
        <end position="604"/>
    </location>
</feature>
<feature type="domain" description="Protein translocase subunit SecDF P1" evidence="11">
    <location>
        <begin position="162"/>
        <end position="220"/>
    </location>
</feature>
<proteinExistence type="inferred from homology"/>
<dbReference type="GO" id="GO:0043952">
    <property type="term" value="P:protein transport by the Sec complex"/>
    <property type="evidence" value="ECO:0007669"/>
    <property type="project" value="UniProtKB-UniRule"/>
</dbReference>
<dbReference type="InterPro" id="IPR048631">
    <property type="entry name" value="SecD_1st"/>
</dbReference>
<evidence type="ECO:0000256" key="4">
    <source>
        <dbReference type="ARBA" id="ARBA00022692"/>
    </source>
</evidence>
<dbReference type="InterPro" id="IPR054384">
    <property type="entry name" value="SecDF_P1_head"/>
</dbReference>
<feature type="transmembrane region" description="Helical" evidence="9">
    <location>
        <begin position="506"/>
        <end position="527"/>
    </location>
</feature>
<dbReference type="PANTHER" id="PTHR30081:SF1">
    <property type="entry name" value="PROTEIN TRANSLOCASE SUBUNIT SECD"/>
    <property type="match status" value="1"/>
</dbReference>
<dbReference type="Gene3D" id="3.30.1360.200">
    <property type="match status" value="1"/>
</dbReference>
<reference evidence="14" key="1">
    <citation type="submission" date="2016-11" db="EMBL/GenBank/DDBJ databases">
        <authorList>
            <person name="Varghese N."/>
            <person name="Submissions S."/>
        </authorList>
    </citation>
    <scope>NUCLEOTIDE SEQUENCE [LARGE SCALE GENOMIC DNA]</scope>
    <source>
        <strain evidence="14">DSM 22212</strain>
    </source>
</reference>
<dbReference type="InterPro" id="IPR005791">
    <property type="entry name" value="SecD"/>
</dbReference>
<dbReference type="GO" id="GO:0006605">
    <property type="term" value="P:protein targeting"/>
    <property type="evidence" value="ECO:0007669"/>
    <property type="project" value="UniProtKB-UniRule"/>
</dbReference>
<dbReference type="Pfam" id="PF02355">
    <property type="entry name" value="SecD_SecF_C"/>
    <property type="match status" value="1"/>
</dbReference>
<comment type="caution">
    <text evidence="9">Lacks conserved residue(s) required for the propagation of feature annotation.</text>
</comment>
<evidence type="ECO:0000256" key="6">
    <source>
        <dbReference type="ARBA" id="ARBA00022989"/>
    </source>
</evidence>
<dbReference type="PANTHER" id="PTHR30081">
    <property type="entry name" value="PROTEIN-EXPORT MEMBRANE PROTEIN SEC"/>
    <property type="match status" value="1"/>
</dbReference>
<feature type="transmembrane region" description="Helical" evidence="9">
    <location>
        <begin position="579"/>
        <end position="603"/>
    </location>
</feature>
<keyword evidence="8 9" id="KW-0472">Membrane</keyword>
<dbReference type="NCBIfam" id="TIGR01129">
    <property type="entry name" value="secD"/>
    <property type="match status" value="1"/>
</dbReference>
<dbReference type="EMBL" id="FRAU01000003">
    <property type="protein sequence ID" value="SHK42523.1"/>
    <property type="molecule type" value="Genomic_DNA"/>
</dbReference>
<organism evidence="13 14">
    <name type="scientific">Rhodothermus profundi</name>
    <dbReference type="NCBI Taxonomy" id="633813"/>
    <lineage>
        <taxon>Bacteria</taxon>
        <taxon>Pseudomonadati</taxon>
        <taxon>Rhodothermota</taxon>
        <taxon>Rhodothermia</taxon>
        <taxon>Rhodothermales</taxon>
        <taxon>Rhodothermaceae</taxon>
        <taxon>Rhodothermus</taxon>
    </lineage>
</organism>
<evidence type="ECO:0000259" key="11">
    <source>
        <dbReference type="Pfam" id="PF21760"/>
    </source>
</evidence>
<dbReference type="InterPro" id="IPR022813">
    <property type="entry name" value="SecD/SecF_arch_bac"/>
</dbReference>
<dbReference type="GO" id="GO:0065002">
    <property type="term" value="P:intracellular protein transmembrane transport"/>
    <property type="evidence" value="ECO:0007669"/>
    <property type="project" value="UniProtKB-UniRule"/>
</dbReference>
<dbReference type="SUPFAM" id="SSF82866">
    <property type="entry name" value="Multidrug efflux transporter AcrB transmembrane domain"/>
    <property type="match status" value="1"/>
</dbReference>
<dbReference type="Gene3D" id="1.20.1640.10">
    <property type="entry name" value="Multidrug efflux transporter AcrB transmembrane domain"/>
    <property type="match status" value="1"/>
</dbReference>
<comment type="subunit">
    <text evidence="9">Forms a complex with SecF. Part of the essential Sec protein translocation apparatus which comprises SecA, SecYEG and auxiliary proteins SecDF. Other proteins may also be involved.</text>
</comment>
<keyword evidence="4 9" id="KW-0812">Transmembrane</keyword>
<gene>
    <name evidence="9" type="primary">secD</name>
    <name evidence="13" type="ORF">SAMN04488087_1045</name>
</gene>
<feature type="transmembrane region" description="Helical" evidence="9">
    <location>
        <begin position="548"/>
        <end position="573"/>
    </location>
</feature>
<evidence type="ECO:0000256" key="1">
    <source>
        <dbReference type="ARBA" id="ARBA00004651"/>
    </source>
</evidence>
<keyword evidence="2 9" id="KW-0813">Transport</keyword>
<dbReference type="Gene3D" id="3.30.70.3220">
    <property type="match status" value="1"/>
</dbReference>
<dbReference type="InterPro" id="IPR048634">
    <property type="entry name" value="SecD_SecF_C"/>
</dbReference>
<keyword evidence="3 9" id="KW-1003">Cell membrane</keyword>
<evidence type="ECO:0000256" key="5">
    <source>
        <dbReference type="ARBA" id="ARBA00022927"/>
    </source>
</evidence>
<dbReference type="FunFam" id="1.20.1640.10:FF:000004">
    <property type="entry name" value="Protein translocase subunit SecD"/>
    <property type="match status" value="1"/>
</dbReference>
<dbReference type="InterPro" id="IPR022646">
    <property type="entry name" value="SecD/SecF_CS"/>
</dbReference>
<dbReference type="GO" id="GO:0015450">
    <property type="term" value="F:protein-transporting ATPase activity"/>
    <property type="evidence" value="ECO:0007669"/>
    <property type="project" value="InterPro"/>
</dbReference>
<evidence type="ECO:0000256" key="8">
    <source>
        <dbReference type="ARBA" id="ARBA00023136"/>
    </source>
</evidence>
<evidence type="ECO:0000313" key="14">
    <source>
        <dbReference type="Proteomes" id="UP000185812"/>
    </source>
</evidence>
<dbReference type="STRING" id="633813.SAMN04488087_1045"/>
<comment type="function">
    <text evidence="9">Part of the Sec protein translocase complex. Interacts with the SecYEG preprotein conducting channel. SecDF uses the proton motive force (PMF) to complete protein translocation after the ATP-dependent function of SecA.</text>
</comment>
<dbReference type="Pfam" id="PF07549">
    <property type="entry name" value="Sec_GG"/>
    <property type="match status" value="1"/>
</dbReference>
<name>A0A1M6SCQ5_9BACT</name>
<feature type="domain" description="SecDF P1 head subdomain" evidence="12">
    <location>
        <begin position="334"/>
        <end position="434"/>
    </location>
</feature>
<evidence type="ECO:0000259" key="12">
    <source>
        <dbReference type="Pfam" id="PF22599"/>
    </source>
</evidence>
<sequence>MKRNGFKIGITLALLLLCGYYLYPTVRYALLQRKLNRMSEEERAAFMEANYGTIQSLREKALKLGLDLQGGMHVTLEVRVDALIRELATDVDETFEEVLAAARERARFGGVSLIDAFVEEFERRDPNARLSRYFRNPDAGITRRSSNEEVAAYLRQQVEEAVDRAIEIIRDRVDRYGVTEPSIQKQGTRRIVVELPGVDDPERVRRLLRGTARLEFRLMAEPQLLQAALQEIIAYYEPDTTAQADTLAAADTSLAALLGEQSVPERPHNPLLAVMQPVGQGVIFGIVAGPDTAKVNRLLRDPEVRSLLPPGIELLYTANPIGTDEQGRPLYYLLGVRKEVELTGEVITDARVEFDELNRPQVSMTMNSEGARIWARLTGANVGKHIAIVLDNVVYSYPVVNERIPSGRSSITGLDSREEAQDIVTVLKSGALPAPVEIIEERTVGPSLGEASIRAGLRSVLTGLLLVALFMIFYYRTGGMIADLALVLNIIFILGILAAFKATLTLPGIAGIVLTIGMAVDANVLIFERIREEQATGKTLRAAIDLGYSKAFSAIFDANITTFFTGAILYSFGVGPIQGFAVTLMAGIAASLFSAIVITRIIFDYLVLERKLMVSVG</sequence>
<comment type="subcellular location">
    <subcellularLocation>
        <location evidence="1 9">Cell membrane</location>
        <topology evidence="1 9">Multi-pass membrane protein</topology>
    </subcellularLocation>
</comment>
<dbReference type="Proteomes" id="UP000185812">
    <property type="component" value="Unassembled WGS sequence"/>
</dbReference>
<accession>A0A1M6SCQ5</accession>
<dbReference type="GO" id="GO:0005886">
    <property type="term" value="C:plasma membrane"/>
    <property type="evidence" value="ECO:0007669"/>
    <property type="project" value="UniProtKB-SubCell"/>
</dbReference>
<dbReference type="HAMAP" id="MF_01463_B">
    <property type="entry name" value="SecD_B"/>
    <property type="match status" value="1"/>
</dbReference>
<dbReference type="Pfam" id="PF22599">
    <property type="entry name" value="SecDF_P1_head"/>
    <property type="match status" value="1"/>
</dbReference>
<dbReference type="AlphaFoldDB" id="A0A1M6SCQ5"/>
<evidence type="ECO:0000256" key="7">
    <source>
        <dbReference type="ARBA" id="ARBA00023010"/>
    </source>
</evidence>
<protein>
    <recommendedName>
        <fullName evidence="9">Protein translocase subunit SecD</fullName>
    </recommendedName>
</protein>
<evidence type="ECO:0000256" key="3">
    <source>
        <dbReference type="ARBA" id="ARBA00022475"/>
    </source>
</evidence>
<keyword evidence="5 9" id="KW-0653">Protein transport</keyword>
<dbReference type="Pfam" id="PF21760">
    <property type="entry name" value="SecD_1st"/>
    <property type="match status" value="1"/>
</dbReference>
<keyword evidence="6 9" id="KW-1133">Transmembrane helix</keyword>
<evidence type="ECO:0000256" key="2">
    <source>
        <dbReference type="ARBA" id="ARBA00022448"/>
    </source>
</evidence>
<keyword evidence="14" id="KW-1185">Reference proteome</keyword>
<dbReference type="InterPro" id="IPR055344">
    <property type="entry name" value="SecD_SecF_C_bact"/>
</dbReference>
<dbReference type="RefSeq" id="WP_072714924.1">
    <property type="nucleotide sequence ID" value="NZ_FRAU01000003.1"/>
</dbReference>
<feature type="transmembrane region" description="Helical" evidence="9">
    <location>
        <begin position="481"/>
        <end position="500"/>
    </location>
</feature>
<dbReference type="NCBIfam" id="TIGR00916">
    <property type="entry name" value="2A0604s01"/>
    <property type="match status" value="1"/>
</dbReference>